<proteinExistence type="predicted"/>
<evidence type="ECO:0000256" key="1">
    <source>
        <dbReference type="SAM" id="MobiDB-lite"/>
    </source>
</evidence>
<sequence>MKTQGEILGEKVRKYNERSTNCSPKSQRSKALFAEIEDLAKAIGHAVKLTQLDGVCVLKLVQIQQKPVDQQVHPPKKIEKLPVPENKLVKKRKSKQKPPERPKKSQKISASSRSHYPPKQVVKQERVSKNTSIKKYPSQKKKWLSVTEIAEMKRRLLEDLERTSGYANICNRVEEGEAQQTEKPIVKSARLDLGVMDEHH</sequence>
<feature type="compositionally biased region" description="Basic and acidic residues" evidence="1">
    <location>
        <begin position="8"/>
        <end position="17"/>
    </location>
</feature>
<name>A0ABM7VD67_9BACT</name>
<feature type="region of interest" description="Disordered" evidence="1">
    <location>
        <begin position="1"/>
        <end position="27"/>
    </location>
</feature>
<organism evidence="2 3">
    <name type="scientific">Persicobacter psychrovividus</name>
    <dbReference type="NCBI Taxonomy" id="387638"/>
    <lineage>
        <taxon>Bacteria</taxon>
        <taxon>Pseudomonadati</taxon>
        <taxon>Bacteroidota</taxon>
        <taxon>Cytophagia</taxon>
        <taxon>Cytophagales</taxon>
        <taxon>Persicobacteraceae</taxon>
        <taxon>Persicobacter</taxon>
    </lineage>
</organism>
<dbReference type="EMBL" id="AP025292">
    <property type="protein sequence ID" value="BDC98861.1"/>
    <property type="molecule type" value="Genomic_DNA"/>
</dbReference>
<feature type="region of interest" description="Disordered" evidence="1">
    <location>
        <begin position="68"/>
        <end position="134"/>
    </location>
</feature>
<accession>A0ABM7VD67</accession>
<protein>
    <submittedName>
        <fullName evidence="2">Uncharacterized protein</fullName>
    </submittedName>
</protein>
<evidence type="ECO:0000313" key="2">
    <source>
        <dbReference type="EMBL" id="BDC98861.1"/>
    </source>
</evidence>
<evidence type="ECO:0000313" key="3">
    <source>
        <dbReference type="Proteomes" id="UP001354989"/>
    </source>
</evidence>
<dbReference type="Proteomes" id="UP001354989">
    <property type="component" value="Chromosome"/>
</dbReference>
<reference evidence="2 3" key="1">
    <citation type="submission" date="2021-12" db="EMBL/GenBank/DDBJ databases">
        <title>Genome sequencing of bacteria with rrn-lacking chromosome and rrn-plasmid.</title>
        <authorList>
            <person name="Anda M."/>
            <person name="Iwasaki W."/>
        </authorList>
    </citation>
    <scope>NUCLEOTIDE SEQUENCE [LARGE SCALE GENOMIC DNA]</scope>
    <source>
        <strain evidence="2 3">NBRC 101262</strain>
    </source>
</reference>
<keyword evidence="3" id="KW-1185">Reference proteome</keyword>
<gene>
    <name evidence="2" type="ORF">PEPS_11420</name>
</gene>